<dbReference type="PROSITE" id="PS50846">
    <property type="entry name" value="HMA_2"/>
    <property type="match status" value="1"/>
</dbReference>
<sequence>MFKADADAFSHATLRVDGLFCPACPPKIKSALEKIPGVIKADVELSTERAIVVFDSKRVSPETLEKDISKIGTGGYKGTILVVKKGRKDL</sequence>
<dbReference type="CDD" id="cd00371">
    <property type="entry name" value="HMA"/>
    <property type="match status" value="1"/>
</dbReference>
<dbReference type="GO" id="GO:0046872">
    <property type="term" value="F:metal ion binding"/>
    <property type="evidence" value="ECO:0007669"/>
    <property type="project" value="UniProtKB-KW"/>
</dbReference>
<evidence type="ECO:0000313" key="3">
    <source>
        <dbReference type="EMBL" id="OGL46582.1"/>
    </source>
</evidence>
<dbReference type="Pfam" id="PF00403">
    <property type="entry name" value="HMA"/>
    <property type="match status" value="1"/>
</dbReference>
<name>A0A1F7RYH5_9BACT</name>
<dbReference type="InterPro" id="IPR006121">
    <property type="entry name" value="HMA_dom"/>
</dbReference>
<dbReference type="SUPFAM" id="SSF55008">
    <property type="entry name" value="HMA, heavy metal-associated domain"/>
    <property type="match status" value="1"/>
</dbReference>
<dbReference type="PRINTS" id="PR00946">
    <property type="entry name" value="HGSCAVENGER"/>
</dbReference>
<keyword evidence="1" id="KW-0479">Metal-binding</keyword>
<feature type="domain" description="HMA" evidence="2">
    <location>
        <begin position="10"/>
        <end position="76"/>
    </location>
</feature>
<gene>
    <name evidence="3" type="ORF">A2W05_06135</name>
</gene>
<dbReference type="EMBL" id="MGDE01000083">
    <property type="protein sequence ID" value="OGL46582.1"/>
    <property type="molecule type" value="Genomic_DNA"/>
</dbReference>
<evidence type="ECO:0000313" key="4">
    <source>
        <dbReference type="Proteomes" id="UP000178797"/>
    </source>
</evidence>
<dbReference type="PROSITE" id="PS01047">
    <property type="entry name" value="HMA_1"/>
    <property type="match status" value="1"/>
</dbReference>
<evidence type="ECO:0000256" key="1">
    <source>
        <dbReference type="ARBA" id="ARBA00022723"/>
    </source>
</evidence>
<comment type="caution">
    <text evidence="3">The sequence shown here is derived from an EMBL/GenBank/DDBJ whole genome shotgun (WGS) entry which is preliminary data.</text>
</comment>
<proteinExistence type="predicted"/>
<dbReference type="InterPro" id="IPR036163">
    <property type="entry name" value="HMA_dom_sf"/>
</dbReference>
<organism evidence="3 4">
    <name type="scientific">Candidatus Schekmanbacteria bacterium RBG_16_38_10</name>
    <dbReference type="NCBI Taxonomy" id="1817879"/>
    <lineage>
        <taxon>Bacteria</taxon>
        <taxon>Candidatus Schekmaniibacteriota</taxon>
    </lineage>
</organism>
<dbReference type="AlphaFoldDB" id="A0A1F7RYH5"/>
<protein>
    <recommendedName>
        <fullName evidence="2">HMA domain-containing protein</fullName>
    </recommendedName>
</protein>
<reference evidence="3 4" key="1">
    <citation type="journal article" date="2016" name="Nat. Commun.">
        <title>Thousands of microbial genomes shed light on interconnected biogeochemical processes in an aquifer system.</title>
        <authorList>
            <person name="Anantharaman K."/>
            <person name="Brown C.T."/>
            <person name="Hug L.A."/>
            <person name="Sharon I."/>
            <person name="Castelle C.J."/>
            <person name="Probst A.J."/>
            <person name="Thomas B.C."/>
            <person name="Singh A."/>
            <person name="Wilkins M.J."/>
            <person name="Karaoz U."/>
            <person name="Brodie E.L."/>
            <person name="Williams K.H."/>
            <person name="Hubbard S.S."/>
            <person name="Banfield J.F."/>
        </authorList>
    </citation>
    <scope>NUCLEOTIDE SEQUENCE [LARGE SCALE GENOMIC DNA]</scope>
</reference>
<accession>A0A1F7RYH5</accession>
<dbReference type="InterPro" id="IPR001802">
    <property type="entry name" value="MerP/CopZ"/>
</dbReference>
<dbReference type="Proteomes" id="UP000178797">
    <property type="component" value="Unassembled WGS sequence"/>
</dbReference>
<dbReference type="Gene3D" id="3.30.70.100">
    <property type="match status" value="1"/>
</dbReference>
<dbReference type="FunFam" id="3.30.70.100:FF:000001">
    <property type="entry name" value="ATPase copper transporting beta"/>
    <property type="match status" value="1"/>
</dbReference>
<dbReference type="InterPro" id="IPR017969">
    <property type="entry name" value="Heavy-metal-associated_CS"/>
</dbReference>
<evidence type="ECO:0000259" key="2">
    <source>
        <dbReference type="PROSITE" id="PS50846"/>
    </source>
</evidence>